<comment type="caution">
    <text evidence="10">The sequence shown here is derived from an EMBL/GenBank/DDBJ whole genome shotgun (WGS) entry which is preliminary data.</text>
</comment>
<dbReference type="EMBL" id="BAAAFH010000003">
    <property type="protein sequence ID" value="GAA0874256.1"/>
    <property type="molecule type" value="Genomic_DNA"/>
</dbReference>
<evidence type="ECO:0000256" key="4">
    <source>
        <dbReference type="ARBA" id="ARBA00022729"/>
    </source>
</evidence>
<dbReference type="Gene3D" id="2.60.120.260">
    <property type="entry name" value="Galactose-binding domain-like"/>
    <property type="match status" value="1"/>
</dbReference>
<protein>
    <recommendedName>
        <fullName evidence="9">PKD domain-containing protein</fullName>
    </recommendedName>
</protein>
<gene>
    <name evidence="10" type="ORF">GCM10009118_06640</name>
</gene>
<dbReference type="Proteomes" id="UP001501126">
    <property type="component" value="Unassembled WGS sequence"/>
</dbReference>
<dbReference type="Pfam" id="PF00801">
    <property type="entry name" value="PKD"/>
    <property type="match status" value="1"/>
</dbReference>
<dbReference type="Gene3D" id="2.60.40.10">
    <property type="entry name" value="Immunoglobulins"/>
    <property type="match status" value="1"/>
</dbReference>
<dbReference type="SUPFAM" id="SSF55486">
    <property type="entry name" value="Metalloproteases ('zincins'), catalytic domain"/>
    <property type="match status" value="1"/>
</dbReference>
<dbReference type="Pfam" id="PF05572">
    <property type="entry name" value="Peptidase_M43"/>
    <property type="match status" value="1"/>
</dbReference>
<keyword evidence="4" id="KW-0732">Signal</keyword>
<dbReference type="PROSITE" id="PS50093">
    <property type="entry name" value="PKD"/>
    <property type="match status" value="1"/>
</dbReference>
<proteinExistence type="inferred from homology"/>
<dbReference type="NCBIfam" id="TIGR04183">
    <property type="entry name" value="Por_Secre_tail"/>
    <property type="match status" value="1"/>
</dbReference>
<sequence length="655" mass="73122">MRHEMVQQNPELHEGIAIAYEQLSTYTEWFKQQPTLREGTTYIIPVVFHIIHNYGDENIGDAQIYDAVKQVNTQMRKRNADTTDIVSPFKALAADAEIEIRLAQLDPQGNCTSGITRTVSDLTYIGDHQVKSLIQWPPDQYLNIYVCDAAAGLAGHALLPADAAAAPEWDGIVMQHSYVGTIGTSDYFRRTVLTHEIGHYFNLQHIWGGNNVPDYFYLTVAQAGNCEYDDEVEDTPLTIGWQTCNLSGATCGTLDNVQNYMEYSYCARMFTEGQKTRMHACLNSPVAGRNNLWQPGNLLATGTDDATYYLCAANFEADKKIICAGETVEFSDVSYHGIEQRDWTFEGGTASSYTDSLIEVTYTSPGVYGVTLEVGNGAETEIITKEEYITVLPAQGAYSGMHESFEHVDPFFERWVRIPTEAPVNWDFTPVGFESSTSFYINNFEAGAWEYTFHSKPVDASALSDLAVTFDYAYAQRETGNNDLLQIAVSNDCGNTWATRKVFYGASTLKTVDAAISEEAFTPVDETQWKSGAVTNINASYLVDNLMIRFRFIGDGGNNLYIDNIRIAHPDALQVEEKMTGELSVYPNPVTDQLTVIREMETGKSFLLRIVDLSGKVVYEEEAMQQETTIFTGNLNQGYYVLHVDGKTVPFVKLK</sequence>
<dbReference type="SUPFAM" id="SSF49299">
    <property type="entry name" value="PKD domain"/>
    <property type="match status" value="1"/>
</dbReference>
<evidence type="ECO:0000313" key="11">
    <source>
        <dbReference type="Proteomes" id="UP001501126"/>
    </source>
</evidence>
<dbReference type="InterPro" id="IPR024079">
    <property type="entry name" value="MetalloPept_cat_dom_sf"/>
</dbReference>
<keyword evidence="5" id="KW-0378">Hydrolase</keyword>
<keyword evidence="6" id="KW-0862">Zinc</keyword>
<keyword evidence="8" id="KW-1015">Disulfide bond</keyword>
<dbReference type="PANTHER" id="PTHR47466">
    <property type="match status" value="1"/>
</dbReference>
<evidence type="ECO:0000256" key="6">
    <source>
        <dbReference type="ARBA" id="ARBA00022833"/>
    </source>
</evidence>
<dbReference type="SMART" id="SM00089">
    <property type="entry name" value="PKD"/>
    <property type="match status" value="1"/>
</dbReference>
<dbReference type="InterPro" id="IPR026444">
    <property type="entry name" value="Secre_tail"/>
</dbReference>
<evidence type="ECO:0000313" key="10">
    <source>
        <dbReference type="EMBL" id="GAA0874256.1"/>
    </source>
</evidence>
<accession>A0ABN1MMY6</accession>
<keyword evidence="2" id="KW-0645">Protease</keyword>
<reference evidence="10 11" key="1">
    <citation type="journal article" date="2019" name="Int. J. Syst. Evol. Microbiol.">
        <title>The Global Catalogue of Microorganisms (GCM) 10K type strain sequencing project: providing services to taxonomists for standard genome sequencing and annotation.</title>
        <authorList>
            <consortium name="The Broad Institute Genomics Platform"/>
            <consortium name="The Broad Institute Genome Sequencing Center for Infectious Disease"/>
            <person name="Wu L."/>
            <person name="Ma J."/>
        </authorList>
    </citation>
    <scope>NUCLEOTIDE SEQUENCE [LARGE SCALE GENOMIC DNA]</scope>
    <source>
        <strain evidence="10 11">JCM 16083</strain>
    </source>
</reference>
<name>A0ABN1MMY6_9FLAO</name>
<keyword evidence="11" id="KW-1185">Reference proteome</keyword>
<dbReference type="InterPro" id="IPR035986">
    <property type="entry name" value="PKD_dom_sf"/>
</dbReference>
<keyword evidence="3" id="KW-0479">Metal-binding</keyword>
<evidence type="ECO:0000256" key="2">
    <source>
        <dbReference type="ARBA" id="ARBA00022670"/>
    </source>
</evidence>
<dbReference type="CDD" id="cd00146">
    <property type="entry name" value="PKD"/>
    <property type="match status" value="1"/>
</dbReference>
<dbReference type="InterPro" id="IPR013783">
    <property type="entry name" value="Ig-like_fold"/>
</dbReference>
<keyword evidence="7" id="KW-0482">Metalloprotease</keyword>
<dbReference type="PANTHER" id="PTHR47466:SF1">
    <property type="entry name" value="METALLOPROTEASE MEP1 (AFU_ORTHOLOGUE AFUA_1G07730)-RELATED"/>
    <property type="match status" value="1"/>
</dbReference>
<feature type="domain" description="PKD" evidence="9">
    <location>
        <begin position="343"/>
        <end position="378"/>
    </location>
</feature>
<dbReference type="Pfam" id="PF18962">
    <property type="entry name" value="Por_Secre_tail"/>
    <property type="match status" value="1"/>
</dbReference>
<evidence type="ECO:0000256" key="5">
    <source>
        <dbReference type="ARBA" id="ARBA00022801"/>
    </source>
</evidence>
<dbReference type="InterPro" id="IPR008754">
    <property type="entry name" value="Peptidase_M43"/>
</dbReference>
<evidence type="ECO:0000256" key="8">
    <source>
        <dbReference type="ARBA" id="ARBA00023157"/>
    </source>
</evidence>
<dbReference type="InterPro" id="IPR000601">
    <property type="entry name" value="PKD_dom"/>
</dbReference>
<evidence type="ECO:0000256" key="1">
    <source>
        <dbReference type="ARBA" id="ARBA00008721"/>
    </source>
</evidence>
<dbReference type="InterPro" id="IPR022409">
    <property type="entry name" value="PKD/Chitinase_dom"/>
</dbReference>
<evidence type="ECO:0000256" key="7">
    <source>
        <dbReference type="ARBA" id="ARBA00023049"/>
    </source>
</evidence>
<evidence type="ECO:0000259" key="9">
    <source>
        <dbReference type="PROSITE" id="PS50093"/>
    </source>
</evidence>
<organism evidence="10 11">
    <name type="scientific">Wandonia haliotis</name>
    <dbReference type="NCBI Taxonomy" id="574963"/>
    <lineage>
        <taxon>Bacteria</taxon>
        <taxon>Pseudomonadati</taxon>
        <taxon>Bacteroidota</taxon>
        <taxon>Flavobacteriia</taxon>
        <taxon>Flavobacteriales</taxon>
        <taxon>Crocinitomicaceae</taxon>
        <taxon>Wandonia</taxon>
    </lineage>
</organism>
<dbReference type="Gene3D" id="3.40.390.10">
    <property type="entry name" value="Collagenase (Catalytic Domain)"/>
    <property type="match status" value="1"/>
</dbReference>
<comment type="similarity">
    <text evidence="1">Belongs to the peptidase M43B family.</text>
</comment>
<evidence type="ECO:0000256" key="3">
    <source>
        <dbReference type="ARBA" id="ARBA00022723"/>
    </source>
</evidence>